<dbReference type="InterPro" id="IPR023827">
    <property type="entry name" value="Peptidase_S8_Asp-AS"/>
</dbReference>
<feature type="domain" description="Fervidolysin-like N-terminal prodomain" evidence="10">
    <location>
        <begin position="43"/>
        <end position="104"/>
    </location>
</feature>
<feature type="region of interest" description="Disordered" evidence="7">
    <location>
        <begin position="146"/>
        <end position="198"/>
    </location>
</feature>
<evidence type="ECO:0000313" key="12">
    <source>
        <dbReference type="Proteomes" id="UP001205105"/>
    </source>
</evidence>
<dbReference type="InterPro" id="IPR051048">
    <property type="entry name" value="Peptidase_S8/S53_subtilisin"/>
</dbReference>
<feature type="active site" description="Charge relay system" evidence="5">
    <location>
        <position position="431"/>
    </location>
</feature>
<dbReference type="Pfam" id="PF00082">
    <property type="entry name" value="Peptidase_S8"/>
    <property type="match status" value="1"/>
</dbReference>
<gene>
    <name evidence="11" type="ORF">COHA_008526</name>
</gene>
<dbReference type="PANTHER" id="PTHR43399:SF4">
    <property type="entry name" value="CELL WALL-ASSOCIATED PROTEASE"/>
    <property type="match status" value="1"/>
</dbReference>
<dbReference type="PRINTS" id="PR00723">
    <property type="entry name" value="SUBTILISIN"/>
</dbReference>
<name>A0AAD5GYX4_9CHLO</name>
<keyword evidence="3 5" id="KW-0378">Hydrolase</keyword>
<sequence length="509" mass="51565">MGVPPAAPAPARRRAAALLLLALFAASARGIKIGPRPAAPPGVIVKYKHGRGAQPTIAGARPGGAAPSQALDPALNLYRVQAPAGQTAAQAAAALARSSEVEYAFVDAYIHIAGGVPPDGQHSSSHSGSSAEGLTDAVEHLGRRLAAVRRPPPPPPIRRAASAPSPRPPPPTPVRRAAVSPSPPPPRPPPPAPVPAFVPNDPWLKEQWALNALRAPQAWALAKPDSTSVITCVVDTGVKWDHPDLAANLIIATPEFKAAHTDDNGHGTHVAGIIGAVGNNGRGVAGASPRARILPCKALDANGWGLISSVIECISLCRSRGAKVINTSFVMGDLNVPLKDAVGNATQAGIFFSAAAGNAGDDTDVYPYYPGSFEFPGVVAVANVAEGDLLAYSSNFGAKSVDLAAPGSDILSTWIAPDFKGAPYSKLTGTSMAAPYVSGAAALAIATSGGTLTNAQVAKYLAASSRPVAALRGRVASGGIVNLEQLINLALAAKARADAAKKAAAAKPA</sequence>
<dbReference type="Proteomes" id="UP001205105">
    <property type="component" value="Unassembled WGS sequence"/>
</dbReference>
<evidence type="ECO:0000256" key="2">
    <source>
        <dbReference type="ARBA" id="ARBA00022670"/>
    </source>
</evidence>
<proteinExistence type="inferred from homology"/>
<dbReference type="PROSITE" id="PS00136">
    <property type="entry name" value="SUBTILASE_ASP"/>
    <property type="match status" value="1"/>
</dbReference>
<dbReference type="SUPFAM" id="SSF52743">
    <property type="entry name" value="Subtilisin-like"/>
    <property type="match status" value="1"/>
</dbReference>
<feature type="compositionally biased region" description="Pro residues" evidence="7">
    <location>
        <begin position="181"/>
        <end position="196"/>
    </location>
</feature>
<organism evidence="11 12">
    <name type="scientific">Chlorella ohadii</name>
    <dbReference type="NCBI Taxonomy" id="2649997"/>
    <lineage>
        <taxon>Eukaryota</taxon>
        <taxon>Viridiplantae</taxon>
        <taxon>Chlorophyta</taxon>
        <taxon>core chlorophytes</taxon>
        <taxon>Trebouxiophyceae</taxon>
        <taxon>Chlorellales</taxon>
        <taxon>Chlorellaceae</taxon>
        <taxon>Chlorella clade</taxon>
        <taxon>Chlorella</taxon>
    </lineage>
</organism>
<feature type="active site" description="Charge relay system" evidence="5">
    <location>
        <position position="235"/>
    </location>
</feature>
<comment type="caution">
    <text evidence="11">The sequence shown here is derived from an EMBL/GenBank/DDBJ whole genome shotgun (WGS) entry which is preliminary data.</text>
</comment>
<dbReference type="InterPro" id="IPR000209">
    <property type="entry name" value="Peptidase_S8/S53_dom"/>
</dbReference>
<dbReference type="AlphaFoldDB" id="A0AAD5GYX4"/>
<dbReference type="InterPro" id="IPR036852">
    <property type="entry name" value="Peptidase_S8/S53_dom_sf"/>
</dbReference>
<dbReference type="InterPro" id="IPR054399">
    <property type="entry name" value="Fervidolysin-like_N_prodom"/>
</dbReference>
<evidence type="ECO:0000256" key="7">
    <source>
        <dbReference type="SAM" id="MobiDB-lite"/>
    </source>
</evidence>
<dbReference type="PROSITE" id="PS51892">
    <property type="entry name" value="SUBTILASE"/>
    <property type="match status" value="1"/>
</dbReference>
<comment type="similarity">
    <text evidence="1 5 6">Belongs to the peptidase S8 family.</text>
</comment>
<reference evidence="11" key="1">
    <citation type="submission" date="2020-11" db="EMBL/GenBank/DDBJ databases">
        <title>Chlorella ohadii genome sequencing and assembly.</title>
        <authorList>
            <person name="Murik O."/>
            <person name="Treves H."/>
            <person name="Kedem I."/>
            <person name="Shotland Y."/>
            <person name="Kaplan A."/>
        </authorList>
    </citation>
    <scope>NUCLEOTIDE SEQUENCE</scope>
    <source>
        <strain evidence="11">1</strain>
    </source>
</reference>
<dbReference type="EMBL" id="JADXDR010000146">
    <property type="protein sequence ID" value="KAI7837664.1"/>
    <property type="molecule type" value="Genomic_DNA"/>
</dbReference>
<feature type="chain" id="PRO_5042194481" description="Peptidase S8/S53 domain-containing protein" evidence="8">
    <location>
        <begin position="31"/>
        <end position="509"/>
    </location>
</feature>
<accession>A0AAD5GYX4</accession>
<dbReference type="InterPro" id="IPR015500">
    <property type="entry name" value="Peptidase_S8_subtilisin-rel"/>
</dbReference>
<dbReference type="GO" id="GO:0004252">
    <property type="term" value="F:serine-type endopeptidase activity"/>
    <property type="evidence" value="ECO:0007669"/>
    <property type="project" value="UniProtKB-UniRule"/>
</dbReference>
<evidence type="ECO:0000256" key="8">
    <source>
        <dbReference type="SAM" id="SignalP"/>
    </source>
</evidence>
<keyword evidence="2 5" id="KW-0645">Protease</keyword>
<keyword evidence="4 5" id="KW-0720">Serine protease</keyword>
<evidence type="ECO:0000256" key="3">
    <source>
        <dbReference type="ARBA" id="ARBA00022801"/>
    </source>
</evidence>
<feature type="domain" description="Peptidase S8/S53" evidence="9">
    <location>
        <begin position="228"/>
        <end position="465"/>
    </location>
</feature>
<dbReference type="GO" id="GO:0006508">
    <property type="term" value="P:proteolysis"/>
    <property type="evidence" value="ECO:0007669"/>
    <property type="project" value="UniProtKB-KW"/>
</dbReference>
<evidence type="ECO:0000313" key="11">
    <source>
        <dbReference type="EMBL" id="KAI7837664.1"/>
    </source>
</evidence>
<evidence type="ECO:0000256" key="5">
    <source>
        <dbReference type="PROSITE-ProRule" id="PRU01240"/>
    </source>
</evidence>
<evidence type="ECO:0000256" key="1">
    <source>
        <dbReference type="ARBA" id="ARBA00011073"/>
    </source>
</evidence>
<dbReference type="Gene3D" id="3.40.50.200">
    <property type="entry name" value="Peptidase S8/S53 domain"/>
    <property type="match status" value="1"/>
</dbReference>
<dbReference type="PANTHER" id="PTHR43399">
    <property type="entry name" value="SUBTILISIN-RELATED"/>
    <property type="match status" value="1"/>
</dbReference>
<feature type="active site" description="Charge relay system" evidence="5">
    <location>
        <position position="266"/>
    </location>
</feature>
<keyword evidence="8" id="KW-0732">Signal</keyword>
<evidence type="ECO:0000256" key="6">
    <source>
        <dbReference type="RuleBase" id="RU003355"/>
    </source>
</evidence>
<evidence type="ECO:0000259" key="9">
    <source>
        <dbReference type="Pfam" id="PF00082"/>
    </source>
</evidence>
<dbReference type="PROSITE" id="PS00138">
    <property type="entry name" value="SUBTILASE_SER"/>
    <property type="match status" value="1"/>
</dbReference>
<evidence type="ECO:0008006" key="13">
    <source>
        <dbReference type="Google" id="ProtNLM"/>
    </source>
</evidence>
<dbReference type="InterPro" id="IPR023828">
    <property type="entry name" value="Peptidase_S8_Ser-AS"/>
</dbReference>
<dbReference type="Pfam" id="PF22148">
    <property type="entry name" value="Fervidolysin_NPro-like"/>
    <property type="match status" value="1"/>
</dbReference>
<evidence type="ECO:0000259" key="10">
    <source>
        <dbReference type="Pfam" id="PF22148"/>
    </source>
</evidence>
<dbReference type="InterPro" id="IPR022398">
    <property type="entry name" value="Peptidase_S8_His-AS"/>
</dbReference>
<evidence type="ECO:0000256" key="4">
    <source>
        <dbReference type="ARBA" id="ARBA00022825"/>
    </source>
</evidence>
<dbReference type="PROSITE" id="PS00137">
    <property type="entry name" value="SUBTILASE_HIS"/>
    <property type="match status" value="1"/>
</dbReference>
<protein>
    <recommendedName>
        <fullName evidence="13">Peptidase S8/S53 domain-containing protein</fullName>
    </recommendedName>
</protein>
<feature type="signal peptide" evidence="8">
    <location>
        <begin position="1"/>
        <end position="30"/>
    </location>
</feature>
<keyword evidence="12" id="KW-1185">Reference proteome</keyword>